<dbReference type="PANTHER" id="PTHR30537:SF72">
    <property type="entry name" value="LYSR FAMILY TRANSCRIPTIONAL REGULATOR"/>
    <property type="match status" value="1"/>
</dbReference>
<dbReference type="SUPFAM" id="SSF53850">
    <property type="entry name" value="Periplasmic binding protein-like II"/>
    <property type="match status" value="1"/>
</dbReference>
<evidence type="ECO:0000256" key="3">
    <source>
        <dbReference type="ARBA" id="ARBA00023125"/>
    </source>
</evidence>
<dbReference type="PANTHER" id="PTHR30537">
    <property type="entry name" value="HTH-TYPE TRANSCRIPTIONAL REGULATOR"/>
    <property type="match status" value="1"/>
</dbReference>
<keyword evidence="7" id="KW-1185">Reference proteome</keyword>
<protein>
    <submittedName>
        <fullName evidence="6">LysR family transcriptional regulator</fullName>
    </submittedName>
</protein>
<evidence type="ECO:0000259" key="5">
    <source>
        <dbReference type="PROSITE" id="PS50931"/>
    </source>
</evidence>
<dbReference type="EMBL" id="JBDXMI010000001">
    <property type="protein sequence ID" value="MEO9385690.1"/>
    <property type="molecule type" value="Genomic_DNA"/>
</dbReference>
<dbReference type="Gene3D" id="3.40.190.290">
    <property type="match status" value="1"/>
</dbReference>
<proteinExistence type="inferred from homology"/>
<keyword evidence="2" id="KW-0805">Transcription regulation</keyword>
<dbReference type="RefSeq" id="WP_347949975.1">
    <property type="nucleotide sequence ID" value="NZ_JBDXMI010000001.1"/>
</dbReference>
<evidence type="ECO:0000256" key="4">
    <source>
        <dbReference type="ARBA" id="ARBA00023163"/>
    </source>
</evidence>
<gene>
    <name evidence="6" type="ORF">ABI908_16440</name>
</gene>
<dbReference type="CDD" id="cd08476">
    <property type="entry name" value="PBP2_CrgA_like_7"/>
    <property type="match status" value="1"/>
</dbReference>
<keyword evidence="3" id="KW-0238">DNA-binding</keyword>
<dbReference type="PROSITE" id="PS50931">
    <property type="entry name" value="HTH_LYSR"/>
    <property type="match status" value="1"/>
</dbReference>
<dbReference type="InterPro" id="IPR036388">
    <property type="entry name" value="WH-like_DNA-bd_sf"/>
</dbReference>
<feature type="non-terminal residue" evidence="6">
    <location>
        <position position="1"/>
    </location>
</feature>
<dbReference type="InterPro" id="IPR058163">
    <property type="entry name" value="LysR-type_TF_proteobact-type"/>
</dbReference>
<evidence type="ECO:0000313" key="6">
    <source>
        <dbReference type="EMBL" id="MEO9385690.1"/>
    </source>
</evidence>
<dbReference type="InterPro" id="IPR005119">
    <property type="entry name" value="LysR_subst-bd"/>
</dbReference>
<evidence type="ECO:0000313" key="7">
    <source>
        <dbReference type="Proteomes" id="UP001462502"/>
    </source>
</evidence>
<sequence>VFVEVAEQGSFVGAGRVLGVSASAVGKRVSHLEAALGARLFHRSTRALTLTLEGERALARARAILAEAVAMREEAAQSRNDPEGVLRLSLPPIGGLLMPQLSEFQHLHPRLALELDYSDRNVDLIEEGFDAAVRAGAAEEGKLRSLPLPGFKRLLVAAPSYLARSGDPSHAGDLAAHRLIHYRSPNSGKLESWPVGDAALPTSLVCNSVHARLEFALQGHGIACLPDASIRRELAAGALRPLLGSEHGEETPLRLLWPSSRGAPARLQAWLAFIGRWQSVDK</sequence>
<feature type="domain" description="HTH lysR-type" evidence="5">
    <location>
        <begin position="1"/>
        <end position="51"/>
    </location>
</feature>
<evidence type="ECO:0000256" key="1">
    <source>
        <dbReference type="ARBA" id="ARBA00009437"/>
    </source>
</evidence>
<organism evidence="6 7">
    <name type="scientific">Chromobacterium phragmitis</name>
    <dbReference type="NCBI Taxonomy" id="2202141"/>
    <lineage>
        <taxon>Bacteria</taxon>
        <taxon>Pseudomonadati</taxon>
        <taxon>Pseudomonadota</taxon>
        <taxon>Betaproteobacteria</taxon>
        <taxon>Neisseriales</taxon>
        <taxon>Chromobacteriaceae</taxon>
        <taxon>Chromobacterium</taxon>
    </lineage>
</organism>
<evidence type="ECO:0000256" key="2">
    <source>
        <dbReference type="ARBA" id="ARBA00023015"/>
    </source>
</evidence>
<reference evidence="6 7" key="1">
    <citation type="submission" date="2024-05" db="EMBL/GenBank/DDBJ databases">
        <authorList>
            <person name="De Oliveira J.P."/>
            <person name="Noriler S.A."/>
            <person name="De Oliveira A.G."/>
            <person name="Sipoli D.S."/>
        </authorList>
    </citation>
    <scope>NUCLEOTIDE SEQUENCE [LARGE SCALE GENOMIC DNA]</scope>
    <source>
        <strain evidence="6 7">LABIM192</strain>
    </source>
</reference>
<dbReference type="Gene3D" id="1.10.10.10">
    <property type="entry name" value="Winged helix-like DNA-binding domain superfamily/Winged helix DNA-binding domain"/>
    <property type="match status" value="1"/>
</dbReference>
<dbReference type="Proteomes" id="UP001462502">
    <property type="component" value="Unassembled WGS sequence"/>
</dbReference>
<comment type="similarity">
    <text evidence="1">Belongs to the LysR transcriptional regulatory family.</text>
</comment>
<dbReference type="InterPro" id="IPR036390">
    <property type="entry name" value="WH_DNA-bd_sf"/>
</dbReference>
<dbReference type="Pfam" id="PF03466">
    <property type="entry name" value="LysR_substrate"/>
    <property type="match status" value="1"/>
</dbReference>
<dbReference type="InterPro" id="IPR000847">
    <property type="entry name" value="LysR_HTH_N"/>
</dbReference>
<dbReference type="SUPFAM" id="SSF46785">
    <property type="entry name" value="Winged helix' DNA-binding domain"/>
    <property type="match status" value="1"/>
</dbReference>
<keyword evidence="4" id="KW-0804">Transcription</keyword>
<dbReference type="Pfam" id="PF00126">
    <property type="entry name" value="HTH_1"/>
    <property type="match status" value="1"/>
</dbReference>
<comment type="caution">
    <text evidence="6">The sequence shown here is derived from an EMBL/GenBank/DDBJ whole genome shotgun (WGS) entry which is preliminary data.</text>
</comment>
<accession>A0ABV0IYN9</accession>
<name>A0ABV0IYN9_9NEIS</name>